<dbReference type="GO" id="GO:0099402">
    <property type="term" value="P:plant organ development"/>
    <property type="evidence" value="ECO:0007669"/>
    <property type="project" value="UniProtKB-ARBA"/>
</dbReference>
<dbReference type="FunFam" id="2.170.150.80:FF:000007">
    <property type="entry name" value="NAC domain-containing protein 35"/>
    <property type="match status" value="1"/>
</dbReference>
<dbReference type="GO" id="GO:0003677">
    <property type="term" value="F:DNA binding"/>
    <property type="evidence" value="ECO:0007669"/>
    <property type="project" value="UniProtKB-KW"/>
</dbReference>
<dbReference type="AlphaFoldDB" id="A0AAD8GNX3"/>
<evidence type="ECO:0000256" key="4">
    <source>
        <dbReference type="ARBA" id="ARBA00023163"/>
    </source>
</evidence>
<dbReference type="Gene3D" id="2.170.150.80">
    <property type="entry name" value="NAC domain"/>
    <property type="match status" value="1"/>
</dbReference>
<dbReference type="PROSITE" id="PS51005">
    <property type="entry name" value="NAC"/>
    <property type="match status" value="1"/>
</dbReference>
<evidence type="ECO:0000256" key="5">
    <source>
        <dbReference type="ARBA" id="ARBA00023242"/>
    </source>
</evidence>
<reference evidence="7" key="2">
    <citation type="submission" date="2023-05" db="EMBL/GenBank/DDBJ databases">
        <authorList>
            <person name="Schelkunov M.I."/>
        </authorList>
    </citation>
    <scope>NUCLEOTIDE SEQUENCE</scope>
    <source>
        <strain evidence="7">Hsosn_3</strain>
        <tissue evidence="7">Leaf</tissue>
    </source>
</reference>
<organism evidence="7 8">
    <name type="scientific">Heracleum sosnowskyi</name>
    <dbReference type="NCBI Taxonomy" id="360622"/>
    <lineage>
        <taxon>Eukaryota</taxon>
        <taxon>Viridiplantae</taxon>
        <taxon>Streptophyta</taxon>
        <taxon>Embryophyta</taxon>
        <taxon>Tracheophyta</taxon>
        <taxon>Spermatophyta</taxon>
        <taxon>Magnoliopsida</taxon>
        <taxon>eudicotyledons</taxon>
        <taxon>Gunneridae</taxon>
        <taxon>Pentapetalae</taxon>
        <taxon>asterids</taxon>
        <taxon>campanulids</taxon>
        <taxon>Apiales</taxon>
        <taxon>Apiaceae</taxon>
        <taxon>Apioideae</taxon>
        <taxon>apioid superclade</taxon>
        <taxon>Tordylieae</taxon>
        <taxon>Tordyliinae</taxon>
        <taxon>Heracleum</taxon>
    </lineage>
</organism>
<dbReference type="GO" id="GO:0005634">
    <property type="term" value="C:nucleus"/>
    <property type="evidence" value="ECO:0007669"/>
    <property type="project" value="UniProtKB-SubCell"/>
</dbReference>
<evidence type="ECO:0000313" key="8">
    <source>
        <dbReference type="Proteomes" id="UP001237642"/>
    </source>
</evidence>
<comment type="subcellular location">
    <subcellularLocation>
        <location evidence="1">Nucleus</location>
    </subcellularLocation>
</comment>
<dbReference type="GO" id="GO:0006355">
    <property type="term" value="P:regulation of DNA-templated transcription"/>
    <property type="evidence" value="ECO:0007669"/>
    <property type="project" value="InterPro"/>
</dbReference>
<evidence type="ECO:0000256" key="2">
    <source>
        <dbReference type="ARBA" id="ARBA00023015"/>
    </source>
</evidence>
<evidence type="ECO:0000313" key="7">
    <source>
        <dbReference type="EMBL" id="KAK1351431.1"/>
    </source>
</evidence>
<proteinExistence type="predicted"/>
<sequence length="360" mass="40908">MDENEFDKVDDEMLPGFRFHPTDEELVTFYLKKKIEQRPLPIELIKQVDIYKYDPWDLPSLTSAGEKEWYFYCPRDRKYRNSARPNRVTGAGFWKATGTDKPVYSSNSNRCIGLKKSLVFYRGRAAKAMKTDWMMHEFRLPSITDAGPPKSFLHKSFPPNDSWAVCRIFKKVSPMAQRALYSWASPLLETSDIFNLGSLSSPGSAENISCTTETGLCTDVRQNYTPSFSALDIPSHRPLNPKSFKSFTSDALDGELYDNYMFLPAEDMHASRVNPTIDVTSMMSDLSRAITGDSSKDTYSIDFRAPQQQFDYFSTSSSDDIQGSMGTEEIDAGLRRICDEGHGSTRRGNIRSREFPFSLS</sequence>
<keyword evidence="4" id="KW-0804">Transcription</keyword>
<gene>
    <name evidence="7" type="ORF">POM88_054361</name>
</gene>
<dbReference type="InterPro" id="IPR003441">
    <property type="entry name" value="NAC-dom"/>
</dbReference>
<keyword evidence="5" id="KW-0539">Nucleus</keyword>
<name>A0AAD8GNX3_9APIA</name>
<evidence type="ECO:0000256" key="1">
    <source>
        <dbReference type="ARBA" id="ARBA00004123"/>
    </source>
</evidence>
<keyword evidence="8" id="KW-1185">Reference proteome</keyword>
<dbReference type="Pfam" id="PF02365">
    <property type="entry name" value="NAM"/>
    <property type="match status" value="1"/>
</dbReference>
<reference evidence="7" key="1">
    <citation type="submission" date="2023-02" db="EMBL/GenBank/DDBJ databases">
        <title>Genome of toxic invasive species Heracleum sosnowskyi carries increased number of genes despite the absence of recent whole-genome duplications.</title>
        <authorList>
            <person name="Schelkunov M."/>
            <person name="Shtratnikova V."/>
            <person name="Makarenko M."/>
            <person name="Klepikova A."/>
            <person name="Omelchenko D."/>
            <person name="Novikova G."/>
            <person name="Obukhova E."/>
            <person name="Bogdanov V."/>
            <person name="Penin A."/>
            <person name="Logacheva M."/>
        </authorList>
    </citation>
    <scope>NUCLEOTIDE SEQUENCE</scope>
    <source>
        <strain evidence="7">Hsosn_3</strain>
        <tissue evidence="7">Leaf</tissue>
    </source>
</reference>
<accession>A0AAD8GNX3</accession>
<evidence type="ECO:0000256" key="3">
    <source>
        <dbReference type="ARBA" id="ARBA00023125"/>
    </source>
</evidence>
<evidence type="ECO:0000259" key="6">
    <source>
        <dbReference type="PROSITE" id="PS51005"/>
    </source>
</evidence>
<dbReference type="PANTHER" id="PTHR31744:SF56">
    <property type="entry name" value="NAC DOMAIN-CONTAINING PROTEIN 94-RELATED"/>
    <property type="match status" value="1"/>
</dbReference>
<feature type="domain" description="NAC" evidence="6">
    <location>
        <begin position="13"/>
        <end position="171"/>
    </location>
</feature>
<protein>
    <submittedName>
        <fullName evidence="7">NAC domain-containing protein</fullName>
    </submittedName>
</protein>
<keyword evidence="3" id="KW-0238">DNA-binding</keyword>
<dbReference type="EMBL" id="JAUIZM010000037">
    <property type="protein sequence ID" value="KAK1351431.1"/>
    <property type="molecule type" value="Genomic_DNA"/>
</dbReference>
<dbReference type="PANTHER" id="PTHR31744">
    <property type="entry name" value="PROTEIN CUP-SHAPED COTYLEDON 2-RELATED"/>
    <property type="match status" value="1"/>
</dbReference>
<comment type="caution">
    <text evidence="7">The sequence shown here is derived from an EMBL/GenBank/DDBJ whole genome shotgun (WGS) entry which is preliminary data.</text>
</comment>
<dbReference type="Proteomes" id="UP001237642">
    <property type="component" value="Unassembled WGS sequence"/>
</dbReference>
<keyword evidence="2" id="KW-0805">Transcription regulation</keyword>
<dbReference type="SUPFAM" id="SSF101941">
    <property type="entry name" value="NAC domain"/>
    <property type="match status" value="1"/>
</dbReference>
<dbReference type="InterPro" id="IPR036093">
    <property type="entry name" value="NAC_dom_sf"/>
</dbReference>